<feature type="compositionally biased region" description="Basic and acidic residues" evidence="1">
    <location>
        <begin position="22"/>
        <end position="44"/>
    </location>
</feature>
<dbReference type="Proteomes" id="UP000314294">
    <property type="component" value="Unassembled WGS sequence"/>
</dbReference>
<sequence length="89" mass="10420">MTGCGKLESRPYGRRAKWNEWSCHESERERKGWGRKASRQEESGTFHPPPGYLLNRKEKQLPTTIMLASVWLWEMGSSAKTRKLKKVTR</sequence>
<comment type="caution">
    <text evidence="2">The sequence shown here is derived from an EMBL/GenBank/DDBJ whole genome shotgun (WGS) entry which is preliminary data.</text>
</comment>
<dbReference type="EMBL" id="SRLO01000097">
    <property type="protein sequence ID" value="TNN76047.1"/>
    <property type="molecule type" value="Genomic_DNA"/>
</dbReference>
<organism evidence="2 3">
    <name type="scientific">Liparis tanakae</name>
    <name type="common">Tanaka's snailfish</name>
    <dbReference type="NCBI Taxonomy" id="230148"/>
    <lineage>
        <taxon>Eukaryota</taxon>
        <taxon>Metazoa</taxon>
        <taxon>Chordata</taxon>
        <taxon>Craniata</taxon>
        <taxon>Vertebrata</taxon>
        <taxon>Euteleostomi</taxon>
        <taxon>Actinopterygii</taxon>
        <taxon>Neopterygii</taxon>
        <taxon>Teleostei</taxon>
        <taxon>Neoteleostei</taxon>
        <taxon>Acanthomorphata</taxon>
        <taxon>Eupercaria</taxon>
        <taxon>Perciformes</taxon>
        <taxon>Cottioidei</taxon>
        <taxon>Cottales</taxon>
        <taxon>Liparidae</taxon>
        <taxon>Liparis</taxon>
    </lineage>
</organism>
<name>A0A4Z2IDR9_9TELE</name>
<evidence type="ECO:0000313" key="2">
    <source>
        <dbReference type="EMBL" id="TNN76047.1"/>
    </source>
</evidence>
<gene>
    <name evidence="2" type="ORF">EYF80_013810</name>
</gene>
<evidence type="ECO:0000256" key="1">
    <source>
        <dbReference type="SAM" id="MobiDB-lite"/>
    </source>
</evidence>
<feature type="region of interest" description="Disordered" evidence="1">
    <location>
        <begin position="22"/>
        <end position="55"/>
    </location>
</feature>
<dbReference type="AlphaFoldDB" id="A0A4Z2IDR9"/>
<reference evidence="2 3" key="1">
    <citation type="submission" date="2019-03" db="EMBL/GenBank/DDBJ databases">
        <title>First draft genome of Liparis tanakae, snailfish: a comprehensive survey of snailfish specific genes.</title>
        <authorList>
            <person name="Kim W."/>
            <person name="Song I."/>
            <person name="Jeong J.-H."/>
            <person name="Kim D."/>
            <person name="Kim S."/>
            <person name="Ryu S."/>
            <person name="Song J.Y."/>
            <person name="Lee S.K."/>
        </authorList>
    </citation>
    <scope>NUCLEOTIDE SEQUENCE [LARGE SCALE GENOMIC DNA]</scope>
    <source>
        <tissue evidence="2">Muscle</tissue>
    </source>
</reference>
<keyword evidence="3" id="KW-1185">Reference proteome</keyword>
<evidence type="ECO:0000313" key="3">
    <source>
        <dbReference type="Proteomes" id="UP000314294"/>
    </source>
</evidence>
<protein>
    <submittedName>
        <fullName evidence="2">Uncharacterized protein</fullName>
    </submittedName>
</protein>
<proteinExistence type="predicted"/>
<accession>A0A4Z2IDR9</accession>